<dbReference type="SUPFAM" id="SSF56524">
    <property type="entry name" value="Oxidoreductase molybdopterin-binding domain"/>
    <property type="match status" value="1"/>
</dbReference>
<name>A0A383AS43_9ZZZZ</name>
<dbReference type="AlphaFoldDB" id="A0A383AS43"/>
<reference evidence="2" key="1">
    <citation type="submission" date="2018-05" db="EMBL/GenBank/DDBJ databases">
        <authorList>
            <person name="Lanie J.A."/>
            <person name="Ng W.-L."/>
            <person name="Kazmierczak K.M."/>
            <person name="Andrzejewski T.M."/>
            <person name="Davidsen T.M."/>
            <person name="Wayne K.J."/>
            <person name="Tettelin H."/>
            <person name="Glass J.I."/>
            <person name="Rusch D."/>
            <person name="Podicherti R."/>
            <person name="Tsui H.-C.T."/>
            <person name="Winkler M.E."/>
        </authorList>
    </citation>
    <scope>NUCLEOTIDE SEQUENCE</scope>
</reference>
<proteinExistence type="predicted"/>
<dbReference type="InterPro" id="IPR000572">
    <property type="entry name" value="OxRdtase_Mopterin-bd_dom"/>
</dbReference>
<organism evidence="2">
    <name type="scientific">marine metagenome</name>
    <dbReference type="NCBI Taxonomy" id="408172"/>
    <lineage>
        <taxon>unclassified sequences</taxon>
        <taxon>metagenomes</taxon>
        <taxon>ecological metagenomes</taxon>
    </lineage>
</organism>
<dbReference type="Gene3D" id="3.90.420.10">
    <property type="entry name" value="Oxidoreductase, molybdopterin-binding domain"/>
    <property type="match status" value="1"/>
</dbReference>
<evidence type="ECO:0000259" key="1">
    <source>
        <dbReference type="Pfam" id="PF00174"/>
    </source>
</evidence>
<evidence type="ECO:0000313" key="2">
    <source>
        <dbReference type="EMBL" id="SVE10562.1"/>
    </source>
</evidence>
<feature type="non-terminal residue" evidence="2">
    <location>
        <position position="249"/>
    </location>
</feature>
<sequence length="249" mass="28226">DMGLAGAGLVGASGFAAAKDNKKYYPAKKNAALSSRLPAGTKSTPPEWIAGYNNFYEFTTEKYYVKHPFYMDKFSIDPWKMRVDGLCKKPLAVDAHDLIGNMGKKGKIDERVQRFRCVEGWSMVVPWTGFSLAELMKMVEPKPEAKFVRFTTAYNPKVMPGAARMTNYTWPYQEGLRMDEAMHPLTQVATGIYGKPLEKQNGAPLRLVVPWKYGYKSIKSIVRIELVAKQPKTFWEISNPEEYPFESNV</sequence>
<dbReference type="Pfam" id="PF00174">
    <property type="entry name" value="Oxidored_molyb"/>
    <property type="match status" value="1"/>
</dbReference>
<feature type="domain" description="Oxidoreductase molybdopterin-binding" evidence="1">
    <location>
        <begin position="74"/>
        <end position="235"/>
    </location>
</feature>
<dbReference type="PANTHER" id="PTHR43032:SF3">
    <property type="entry name" value="PROTEIN-METHIONINE-SULFOXIDE REDUCTASE CATALYTIC SUBUNIT MSRP"/>
    <property type="match status" value="1"/>
</dbReference>
<dbReference type="NCBIfam" id="NF003767">
    <property type="entry name" value="PRK05363.1"/>
    <property type="match status" value="1"/>
</dbReference>
<gene>
    <name evidence="2" type="ORF">METZ01_LOCUS463416</name>
</gene>
<feature type="non-terminal residue" evidence="2">
    <location>
        <position position="1"/>
    </location>
</feature>
<dbReference type="InterPro" id="IPR036374">
    <property type="entry name" value="OxRdtase_Mopterin-bd_sf"/>
</dbReference>
<accession>A0A383AS43</accession>
<protein>
    <recommendedName>
        <fullName evidence="1">Oxidoreductase molybdopterin-binding domain-containing protein</fullName>
    </recommendedName>
</protein>
<dbReference type="EMBL" id="UINC01194468">
    <property type="protein sequence ID" value="SVE10562.1"/>
    <property type="molecule type" value="Genomic_DNA"/>
</dbReference>
<dbReference type="PANTHER" id="PTHR43032">
    <property type="entry name" value="PROTEIN-METHIONINE-SULFOXIDE REDUCTASE"/>
    <property type="match status" value="1"/>
</dbReference>